<accession>A0AAE0MAQ0</accession>
<proteinExistence type="predicted"/>
<dbReference type="InterPro" id="IPR036629">
    <property type="entry name" value="YjbJ_sf"/>
</dbReference>
<reference evidence="2" key="2">
    <citation type="submission" date="2023-06" db="EMBL/GenBank/DDBJ databases">
        <authorList>
            <consortium name="Lawrence Berkeley National Laboratory"/>
            <person name="Haridas S."/>
            <person name="Hensen N."/>
            <person name="Bonometti L."/>
            <person name="Westerberg I."/>
            <person name="Brannstrom I.O."/>
            <person name="Guillou S."/>
            <person name="Cros-Aarteil S."/>
            <person name="Calhoun S."/>
            <person name="Kuo A."/>
            <person name="Mondo S."/>
            <person name="Pangilinan J."/>
            <person name="Riley R."/>
            <person name="Labutti K."/>
            <person name="Andreopoulos B."/>
            <person name="Lipzen A."/>
            <person name="Chen C."/>
            <person name="Yanf M."/>
            <person name="Daum C."/>
            <person name="Ng V."/>
            <person name="Clum A."/>
            <person name="Steindorff A."/>
            <person name="Ohm R."/>
            <person name="Martin F."/>
            <person name="Silar P."/>
            <person name="Natvig D."/>
            <person name="Lalanne C."/>
            <person name="Gautier V."/>
            <person name="Ament-Velasquez S.L."/>
            <person name="Kruys A."/>
            <person name="Hutchinson M.I."/>
            <person name="Powell A.J."/>
            <person name="Barry K."/>
            <person name="Miller A.N."/>
            <person name="Grigoriev I.V."/>
            <person name="Debuchy R."/>
            <person name="Gladieux P."/>
            <person name="Thoren M.H."/>
            <person name="Johannesson H."/>
        </authorList>
    </citation>
    <scope>NUCLEOTIDE SEQUENCE</scope>
    <source>
        <strain evidence="2">CBS 118394</strain>
    </source>
</reference>
<feature type="compositionally biased region" description="Polar residues" evidence="1">
    <location>
        <begin position="96"/>
        <end position="112"/>
    </location>
</feature>
<feature type="compositionally biased region" description="Polar residues" evidence="1">
    <location>
        <begin position="76"/>
        <end position="85"/>
    </location>
</feature>
<feature type="compositionally biased region" description="Low complexity" evidence="1">
    <location>
        <begin position="53"/>
        <end position="68"/>
    </location>
</feature>
<dbReference type="AlphaFoldDB" id="A0AAE0MAQ0"/>
<evidence type="ECO:0000256" key="1">
    <source>
        <dbReference type="SAM" id="MobiDB-lite"/>
    </source>
</evidence>
<comment type="caution">
    <text evidence="2">The sequence shown here is derived from an EMBL/GenBank/DDBJ whole genome shotgun (WGS) entry which is preliminary data.</text>
</comment>
<name>A0AAE0MAQ0_9PEZI</name>
<evidence type="ECO:0000313" key="2">
    <source>
        <dbReference type="EMBL" id="KAK3325220.1"/>
    </source>
</evidence>
<evidence type="ECO:0000313" key="3">
    <source>
        <dbReference type="Proteomes" id="UP001283341"/>
    </source>
</evidence>
<gene>
    <name evidence="2" type="ORF">B0H66DRAFT_114466</name>
</gene>
<feature type="region of interest" description="Disordered" evidence="1">
    <location>
        <begin position="24"/>
        <end position="178"/>
    </location>
</feature>
<organism evidence="2 3">
    <name type="scientific">Apodospora peruviana</name>
    <dbReference type="NCBI Taxonomy" id="516989"/>
    <lineage>
        <taxon>Eukaryota</taxon>
        <taxon>Fungi</taxon>
        <taxon>Dikarya</taxon>
        <taxon>Ascomycota</taxon>
        <taxon>Pezizomycotina</taxon>
        <taxon>Sordariomycetes</taxon>
        <taxon>Sordariomycetidae</taxon>
        <taxon>Sordariales</taxon>
        <taxon>Lasiosphaeriaceae</taxon>
        <taxon>Apodospora</taxon>
    </lineage>
</organism>
<evidence type="ECO:0008006" key="4">
    <source>
        <dbReference type="Google" id="ProtNLM"/>
    </source>
</evidence>
<dbReference type="PANTHER" id="PTHR40460">
    <property type="entry name" value="CHROMOSOME 1, WHOLE GENOME SHOTGUN SEQUENCE"/>
    <property type="match status" value="1"/>
</dbReference>
<dbReference type="EMBL" id="JAUEDM010000002">
    <property type="protein sequence ID" value="KAK3325220.1"/>
    <property type="molecule type" value="Genomic_DNA"/>
</dbReference>
<feature type="compositionally biased region" description="Basic and acidic residues" evidence="1">
    <location>
        <begin position="35"/>
        <end position="50"/>
    </location>
</feature>
<dbReference type="PANTHER" id="PTHR40460:SF1">
    <property type="entry name" value="CSBD-LIKE DOMAIN-CONTAINING PROTEIN"/>
    <property type="match status" value="1"/>
</dbReference>
<sequence length="178" mass="18274">MSNNNTSTLQSYVDSAKGAAQNLVGSVMGSSGDQAEGKAKQNKADAEYDASHATAKIGSITASSSGAITKDDPNRSAGSWNQTAGSAKEFVGGLTGSESLKQSGREQNQAGQEQEARGQLNDFASGAADRLTGTLGGAAAGLTGDRAMQSEYQKQHDIGKTQQRGAEHDINKQAAAHQ</sequence>
<dbReference type="Proteomes" id="UP001283341">
    <property type="component" value="Unassembled WGS sequence"/>
</dbReference>
<keyword evidence="3" id="KW-1185">Reference proteome</keyword>
<protein>
    <recommendedName>
        <fullName evidence="4">CsbD-like domain-containing protein</fullName>
    </recommendedName>
</protein>
<feature type="compositionally biased region" description="Basic and acidic residues" evidence="1">
    <location>
        <begin position="153"/>
        <end position="171"/>
    </location>
</feature>
<dbReference type="SUPFAM" id="SSF69047">
    <property type="entry name" value="Hypothetical protein YjbJ"/>
    <property type="match status" value="1"/>
</dbReference>
<reference evidence="2" key="1">
    <citation type="journal article" date="2023" name="Mol. Phylogenet. Evol.">
        <title>Genome-scale phylogeny and comparative genomics of the fungal order Sordariales.</title>
        <authorList>
            <person name="Hensen N."/>
            <person name="Bonometti L."/>
            <person name="Westerberg I."/>
            <person name="Brannstrom I.O."/>
            <person name="Guillou S."/>
            <person name="Cros-Aarteil S."/>
            <person name="Calhoun S."/>
            <person name="Haridas S."/>
            <person name="Kuo A."/>
            <person name="Mondo S."/>
            <person name="Pangilinan J."/>
            <person name="Riley R."/>
            <person name="LaButti K."/>
            <person name="Andreopoulos B."/>
            <person name="Lipzen A."/>
            <person name="Chen C."/>
            <person name="Yan M."/>
            <person name="Daum C."/>
            <person name="Ng V."/>
            <person name="Clum A."/>
            <person name="Steindorff A."/>
            <person name="Ohm R.A."/>
            <person name="Martin F."/>
            <person name="Silar P."/>
            <person name="Natvig D.O."/>
            <person name="Lalanne C."/>
            <person name="Gautier V."/>
            <person name="Ament-Velasquez S.L."/>
            <person name="Kruys A."/>
            <person name="Hutchinson M.I."/>
            <person name="Powell A.J."/>
            <person name="Barry K."/>
            <person name="Miller A.N."/>
            <person name="Grigoriev I.V."/>
            <person name="Debuchy R."/>
            <person name="Gladieux P."/>
            <person name="Hiltunen Thoren M."/>
            <person name="Johannesson H."/>
        </authorList>
    </citation>
    <scope>NUCLEOTIDE SEQUENCE</scope>
    <source>
        <strain evidence="2">CBS 118394</strain>
    </source>
</reference>